<keyword evidence="1" id="KW-0645">Protease</keyword>
<evidence type="ECO:0000256" key="5">
    <source>
        <dbReference type="ARBA" id="ARBA00023049"/>
    </source>
</evidence>
<dbReference type="EMBL" id="CP042905">
    <property type="protein sequence ID" value="QEE15077.1"/>
    <property type="molecule type" value="Genomic_DNA"/>
</dbReference>
<evidence type="ECO:0000313" key="8">
    <source>
        <dbReference type="Proteomes" id="UP000321408"/>
    </source>
</evidence>
<dbReference type="Pfam" id="PF14464">
    <property type="entry name" value="Prok-JAB"/>
    <property type="match status" value="1"/>
</dbReference>
<evidence type="ECO:0000256" key="1">
    <source>
        <dbReference type="ARBA" id="ARBA00022670"/>
    </source>
</evidence>
<protein>
    <submittedName>
        <fullName evidence="7">Mov34/MPN/PAD-1 family protein</fullName>
    </submittedName>
</protein>
<accession>A0A5B9D874</accession>
<dbReference type="SUPFAM" id="SSF102712">
    <property type="entry name" value="JAB1/MPN domain"/>
    <property type="match status" value="1"/>
</dbReference>
<proteinExistence type="predicted"/>
<keyword evidence="4" id="KW-0862">Zinc</keyword>
<keyword evidence="8" id="KW-1185">Reference proteome</keyword>
<organism evidence="7 8">
    <name type="scientific">Promethearchaeum syntrophicum</name>
    <dbReference type="NCBI Taxonomy" id="2594042"/>
    <lineage>
        <taxon>Archaea</taxon>
        <taxon>Promethearchaeati</taxon>
        <taxon>Promethearchaeota</taxon>
        <taxon>Promethearchaeia</taxon>
        <taxon>Promethearchaeales</taxon>
        <taxon>Promethearchaeaceae</taxon>
        <taxon>Promethearchaeum</taxon>
    </lineage>
</organism>
<reference evidence="7 8" key="2">
    <citation type="journal article" date="2024" name="Int. J. Syst. Evol. Microbiol.">
        <title>Promethearchaeum syntrophicum gen. nov., sp. nov., an anaerobic, obligately syntrophic archaeon, the first isolate of the lineage 'Asgard' archaea, and proposal of the new archaeal phylum Promethearchaeota phyl. nov. and kingdom Promethearchaeati regn. nov.</title>
        <authorList>
            <person name="Imachi H."/>
            <person name="Nobu M.K."/>
            <person name="Kato S."/>
            <person name="Takaki Y."/>
            <person name="Miyazaki M."/>
            <person name="Miyata M."/>
            <person name="Ogawara M."/>
            <person name="Saito Y."/>
            <person name="Sakai S."/>
            <person name="Tahara Y.O."/>
            <person name="Takano Y."/>
            <person name="Tasumi E."/>
            <person name="Uematsu K."/>
            <person name="Yoshimura T."/>
            <person name="Itoh T."/>
            <person name="Ohkuma M."/>
            <person name="Takai K."/>
        </authorList>
    </citation>
    <scope>NUCLEOTIDE SEQUENCE [LARGE SCALE GENOMIC DNA]</scope>
    <source>
        <strain evidence="7 8">MK-D1</strain>
    </source>
</reference>
<dbReference type="Proteomes" id="UP000321408">
    <property type="component" value="Chromosome"/>
</dbReference>
<dbReference type="RefSeq" id="WP_147662001.1">
    <property type="nucleotide sequence ID" value="NZ_CP042905.2"/>
</dbReference>
<dbReference type="GO" id="GO:0008237">
    <property type="term" value="F:metallopeptidase activity"/>
    <property type="evidence" value="ECO:0007669"/>
    <property type="project" value="UniProtKB-KW"/>
</dbReference>
<dbReference type="GO" id="GO:0046872">
    <property type="term" value="F:metal ion binding"/>
    <property type="evidence" value="ECO:0007669"/>
    <property type="project" value="UniProtKB-KW"/>
</dbReference>
<dbReference type="GO" id="GO:0006508">
    <property type="term" value="P:proteolysis"/>
    <property type="evidence" value="ECO:0007669"/>
    <property type="project" value="UniProtKB-KW"/>
</dbReference>
<keyword evidence="3" id="KW-0378">Hydrolase</keyword>
<evidence type="ECO:0000259" key="6">
    <source>
        <dbReference type="Pfam" id="PF14464"/>
    </source>
</evidence>
<reference evidence="7 8" key="1">
    <citation type="journal article" date="2020" name="Nature">
        <title>Isolation of an archaeon at the prokaryote-eukaryote interface.</title>
        <authorList>
            <person name="Imachi H."/>
            <person name="Nobu M.K."/>
            <person name="Nakahara N."/>
            <person name="Morono Y."/>
            <person name="Ogawara M."/>
            <person name="Takaki Y."/>
            <person name="Takano Y."/>
            <person name="Uematsu K."/>
            <person name="Ikuta T."/>
            <person name="Ito M."/>
            <person name="Matsui Y."/>
            <person name="Miyazaki M."/>
            <person name="Murata K."/>
            <person name="Saito Y."/>
            <person name="Sakai S."/>
            <person name="Song C."/>
            <person name="Tasumi E."/>
            <person name="Yamanaka Y."/>
            <person name="Yamaguchi T."/>
            <person name="Kamagata Y."/>
            <person name="Tamaki H."/>
            <person name="Takai K."/>
        </authorList>
    </citation>
    <scope>NUCLEOTIDE SEQUENCE [LARGE SCALE GENOMIC DNA]</scope>
    <source>
        <strain evidence="7 8">MK-D1</strain>
    </source>
</reference>
<dbReference type="Gene3D" id="3.40.140.10">
    <property type="entry name" value="Cytidine Deaminase, domain 2"/>
    <property type="match status" value="1"/>
</dbReference>
<sequence>MLTIKYQIDKILEKFPETTIIDSNNLTISLFPKASLTINLNRYPKKPKMTLPKKIQRILGDFEAFIPLLRNWDKSNPPLLSLVIGALKQSIEMIAGLKVHFLDKTIKDISYLSKNFHPKEAFCLLRVINGSLAEFIIAPGSESSEVSTIFLPHRMRHDNTLVASCHSHPNKNNNPSSTDLHTFRKFSVNIIMANPYNVSSLGVYNRLGNPIPFEIHAFDLFEIEN</sequence>
<evidence type="ECO:0000256" key="2">
    <source>
        <dbReference type="ARBA" id="ARBA00022723"/>
    </source>
</evidence>
<evidence type="ECO:0000256" key="4">
    <source>
        <dbReference type="ARBA" id="ARBA00022833"/>
    </source>
</evidence>
<feature type="domain" description="JAB" evidence="6">
    <location>
        <begin position="117"/>
        <end position="198"/>
    </location>
</feature>
<evidence type="ECO:0000313" key="7">
    <source>
        <dbReference type="EMBL" id="QEE15077.1"/>
    </source>
</evidence>
<name>A0A5B9D874_9ARCH</name>
<evidence type="ECO:0000256" key="3">
    <source>
        <dbReference type="ARBA" id="ARBA00022801"/>
    </source>
</evidence>
<dbReference type="GeneID" id="41328898"/>
<gene>
    <name evidence="7" type="ORF">DSAG12_00900</name>
</gene>
<dbReference type="InterPro" id="IPR028090">
    <property type="entry name" value="JAB_dom_prok"/>
</dbReference>
<keyword evidence="5" id="KW-0482">Metalloprotease</keyword>
<dbReference type="OrthoDB" id="4612at2157"/>
<keyword evidence="2" id="KW-0479">Metal-binding</keyword>
<dbReference type="KEGG" id="psyt:DSAG12_00900"/>
<dbReference type="AlphaFoldDB" id="A0A5B9D874"/>